<evidence type="ECO:0000313" key="8">
    <source>
        <dbReference type="Proteomes" id="UP000464468"/>
    </source>
</evidence>
<evidence type="ECO:0000256" key="4">
    <source>
        <dbReference type="ARBA" id="ARBA00022989"/>
    </source>
</evidence>
<feature type="transmembrane region" description="Helical" evidence="6">
    <location>
        <begin position="258"/>
        <end position="278"/>
    </location>
</feature>
<feature type="transmembrane region" description="Helical" evidence="6">
    <location>
        <begin position="298"/>
        <end position="316"/>
    </location>
</feature>
<evidence type="ECO:0000256" key="6">
    <source>
        <dbReference type="SAM" id="Phobius"/>
    </source>
</evidence>
<feature type="transmembrane region" description="Helical" evidence="6">
    <location>
        <begin position="138"/>
        <end position="162"/>
    </location>
</feature>
<evidence type="ECO:0000256" key="3">
    <source>
        <dbReference type="ARBA" id="ARBA00022692"/>
    </source>
</evidence>
<feature type="transmembrane region" description="Helical" evidence="6">
    <location>
        <begin position="205"/>
        <end position="225"/>
    </location>
</feature>
<evidence type="ECO:0000313" key="7">
    <source>
        <dbReference type="EMBL" id="QHL91331.1"/>
    </source>
</evidence>
<evidence type="ECO:0000256" key="1">
    <source>
        <dbReference type="ARBA" id="ARBA00004141"/>
    </source>
</evidence>
<organism evidence="7 8">
    <name type="scientific">Sphingomonas changnyeongensis</name>
    <dbReference type="NCBI Taxonomy" id="2698679"/>
    <lineage>
        <taxon>Bacteria</taxon>
        <taxon>Pseudomonadati</taxon>
        <taxon>Pseudomonadota</taxon>
        <taxon>Alphaproteobacteria</taxon>
        <taxon>Sphingomonadales</taxon>
        <taxon>Sphingomonadaceae</taxon>
        <taxon>Sphingomonas</taxon>
    </lineage>
</organism>
<dbReference type="CDD" id="cd06176">
    <property type="entry name" value="MFS_BCD_PucC-like"/>
    <property type="match status" value="1"/>
</dbReference>
<dbReference type="InterPro" id="IPR004896">
    <property type="entry name" value="PucC-rel"/>
</dbReference>
<name>A0A7Z2NXP2_9SPHN</name>
<gene>
    <name evidence="7" type="ORF">GVO57_11550</name>
</gene>
<dbReference type="PANTHER" id="PTHR23538">
    <property type="entry name" value="44.5 KD BACTERIOCHLOROPHYLL SYNTHASE SUBUNIT"/>
    <property type="match status" value="1"/>
</dbReference>
<dbReference type="PIRSF" id="PIRSF016565">
    <property type="entry name" value="PucC"/>
    <property type="match status" value="1"/>
</dbReference>
<dbReference type="PANTHER" id="PTHR23538:SF1">
    <property type="entry name" value="44.5 KD BACTERIOCHLOROPHYLL SYNTHASE SUBUNIT"/>
    <property type="match status" value="1"/>
</dbReference>
<dbReference type="SUPFAM" id="SSF103473">
    <property type="entry name" value="MFS general substrate transporter"/>
    <property type="match status" value="1"/>
</dbReference>
<feature type="transmembrane region" description="Helical" evidence="6">
    <location>
        <begin position="34"/>
        <end position="53"/>
    </location>
</feature>
<evidence type="ECO:0000256" key="2">
    <source>
        <dbReference type="ARBA" id="ARBA00008412"/>
    </source>
</evidence>
<sequence length="474" mass="49578">MATRAPLASRWQKVATAWLPFADAASDDLPLSRLLRLSLFQVSMGMTTVLLNGTLNRVIIVELGVPAWLISLMIALPLLFAPLRALIGHRSDHHRSVLGWRRVPYIWFGTLMQFGGLALMPFALLLMSRADVAGIGTVAAMVAFLMTGAGLHTAQTAGLALATDLAPERDRPRAVALLYVMLLAGMVVSAFVIGDLLRSFTPTRMIQVIQGVGLLTAIFNIIALWKQEPRRRPAPSEAEAPRPPFAEVWRAFAEEPGVMRLLVAVGLGAAGFAMQDILLEPYGGEILGMTVGGTTELTGLWALGNLIGFTYAARVLDDGGDPHRVAGLGGVAGMFAFALVMFAAPAHAPGLLFIGACAIGLGAGLFLVGTLTAAMALSRNGRSGIALGAWGAVQASAAGLAIAASGVARDGLSALALKGWFGAALADRATGYGAVYLIEILLLMLTLAILGPLVGRNGRAEPAKGSFGLQQFPT</sequence>
<keyword evidence="5 6" id="KW-0472">Membrane</keyword>
<proteinExistence type="inferred from homology"/>
<dbReference type="InterPro" id="IPR026036">
    <property type="entry name" value="PucC"/>
</dbReference>
<feature type="transmembrane region" description="Helical" evidence="6">
    <location>
        <begin position="384"/>
        <end position="408"/>
    </location>
</feature>
<feature type="transmembrane region" description="Helical" evidence="6">
    <location>
        <begin position="434"/>
        <end position="454"/>
    </location>
</feature>
<feature type="transmembrane region" description="Helical" evidence="6">
    <location>
        <begin position="174"/>
        <end position="193"/>
    </location>
</feature>
<dbReference type="AlphaFoldDB" id="A0A7Z2NXP2"/>
<keyword evidence="8" id="KW-1185">Reference proteome</keyword>
<evidence type="ECO:0000256" key="5">
    <source>
        <dbReference type="ARBA" id="ARBA00023136"/>
    </source>
</evidence>
<comment type="similarity">
    <text evidence="2">Belongs to the PucC family.</text>
</comment>
<feature type="transmembrane region" description="Helical" evidence="6">
    <location>
        <begin position="325"/>
        <end position="344"/>
    </location>
</feature>
<dbReference type="Proteomes" id="UP000464468">
    <property type="component" value="Chromosome"/>
</dbReference>
<dbReference type="GO" id="GO:0016020">
    <property type="term" value="C:membrane"/>
    <property type="evidence" value="ECO:0007669"/>
    <property type="project" value="UniProtKB-SubCell"/>
</dbReference>
<dbReference type="Pfam" id="PF03209">
    <property type="entry name" value="PUCC"/>
    <property type="match status" value="1"/>
</dbReference>
<dbReference type="RefSeq" id="WP_160593261.1">
    <property type="nucleotide sequence ID" value="NZ_CP047895.1"/>
</dbReference>
<dbReference type="InterPro" id="IPR036259">
    <property type="entry name" value="MFS_trans_sf"/>
</dbReference>
<feature type="transmembrane region" description="Helical" evidence="6">
    <location>
        <begin position="350"/>
        <end position="377"/>
    </location>
</feature>
<accession>A0A7Z2NXP2</accession>
<reference evidence="7 8" key="1">
    <citation type="submission" date="2020-01" db="EMBL/GenBank/DDBJ databases">
        <title>Sphingomonas sp. C33 whole genome sequece.</title>
        <authorList>
            <person name="Park C."/>
        </authorList>
    </citation>
    <scope>NUCLEOTIDE SEQUENCE [LARGE SCALE GENOMIC DNA]</scope>
    <source>
        <strain evidence="7 8">C33</strain>
    </source>
</reference>
<feature type="transmembrane region" description="Helical" evidence="6">
    <location>
        <begin position="104"/>
        <end position="126"/>
    </location>
</feature>
<comment type="subcellular location">
    <subcellularLocation>
        <location evidence="1">Membrane</location>
        <topology evidence="1">Multi-pass membrane protein</topology>
    </subcellularLocation>
</comment>
<feature type="transmembrane region" description="Helical" evidence="6">
    <location>
        <begin position="65"/>
        <end position="83"/>
    </location>
</feature>
<dbReference type="KEGG" id="schy:GVO57_11550"/>
<keyword evidence="3 6" id="KW-0812">Transmembrane</keyword>
<protein>
    <submittedName>
        <fullName evidence="7">MFS transporter</fullName>
    </submittedName>
</protein>
<keyword evidence="4 6" id="KW-1133">Transmembrane helix</keyword>
<dbReference type="EMBL" id="CP047895">
    <property type="protein sequence ID" value="QHL91331.1"/>
    <property type="molecule type" value="Genomic_DNA"/>
</dbReference>
<dbReference type="Gene3D" id="1.20.1250.20">
    <property type="entry name" value="MFS general substrate transporter like domains"/>
    <property type="match status" value="1"/>
</dbReference>